<evidence type="ECO:0000256" key="4">
    <source>
        <dbReference type="ARBA" id="ARBA00022832"/>
    </source>
</evidence>
<keyword evidence="5" id="KW-0460">Magnesium</keyword>
<dbReference type="GO" id="GO:0006633">
    <property type="term" value="P:fatty acid biosynthetic process"/>
    <property type="evidence" value="ECO:0007669"/>
    <property type="project" value="UniProtKB-KW"/>
</dbReference>
<accession>A0A382GCC6</accession>
<keyword evidence="4" id="KW-0276">Fatty acid metabolism</keyword>
<dbReference type="Pfam" id="PF01648">
    <property type="entry name" value="ACPS"/>
    <property type="match status" value="1"/>
</dbReference>
<evidence type="ECO:0000256" key="3">
    <source>
        <dbReference type="ARBA" id="ARBA00022723"/>
    </source>
</evidence>
<dbReference type="NCBIfam" id="TIGR00556">
    <property type="entry name" value="pantethn_trn"/>
    <property type="match status" value="1"/>
</dbReference>
<dbReference type="AlphaFoldDB" id="A0A382GCC6"/>
<evidence type="ECO:0000256" key="1">
    <source>
        <dbReference type="ARBA" id="ARBA00022516"/>
    </source>
</evidence>
<feature type="domain" description="4'-phosphopantetheinyl transferase" evidence="8">
    <location>
        <begin position="5"/>
        <end position="105"/>
    </location>
</feature>
<evidence type="ECO:0000256" key="5">
    <source>
        <dbReference type="ARBA" id="ARBA00022842"/>
    </source>
</evidence>
<keyword evidence="6" id="KW-0443">Lipid metabolism</keyword>
<evidence type="ECO:0000256" key="2">
    <source>
        <dbReference type="ARBA" id="ARBA00022679"/>
    </source>
</evidence>
<keyword evidence="7" id="KW-0275">Fatty acid biosynthesis</keyword>
<dbReference type="GO" id="GO:0000287">
    <property type="term" value="F:magnesium ion binding"/>
    <property type="evidence" value="ECO:0007669"/>
    <property type="project" value="InterPro"/>
</dbReference>
<name>A0A382GCC6_9ZZZZ</name>
<dbReference type="SUPFAM" id="SSF56214">
    <property type="entry name" value="4'-phosphopantetheinyl transferase"/>
    <property type="match status" value="1"/>
</dbReference>
<keyword evidence="3" id="KW-0479">Metal-binding</keyword>
<reference evidence="9" key="1">
    <citation type="submission" date="2018-05" db="EMBL/GenBank/DDBJ databases">
        <authorList>
            <person name="Lanie J.A."/>
            <person name="Ng W.-L."/>
            <person name="Kazmierczak K.M."/>
            <person name="Andrzejewski T.M."/>
            <person name="Davidsen T.M."/>
            <person name="Wayne K.J."/>
            <person name="Tettelin H."/>
            <person name="Glass J.I."/>
            <person name="Rusch D."/>
            <person name="Podicherti R."/>
            <person name="Tsui H.-C.T."/>
            <person name="Winkler M.E."/>
        </authorList>
    </citation>
    <scope>NUCLEOTIDE SEQUENCE</scope>
</reference>
<keyword evidence="2" id="KW-0808">Transferase</keyword>
<dbReference type="NCBIfam" id="TIGR00516">
    <property type="entry name" value="acpS"/>
    <property type="match status" value="1"/>
</dbReference>
<gene>
    <name evidence="9" type="ORF">METZ01_LOCUS225309</name>
</gene>
<evidence type="ECO:0000256" key="7">
    <source>
        <dbReference type="ARBA" id="ARBA00023160"/>
    </source>
</evidence>
<dbReference type="InterPro" id="IPR004568">
    <property type="entry name" value="Ppantetheine-prot_Trfase_dom"/>
</dbReference>
<evidence type="ECO:0000313" key="9">
    <source>
        <dbReference type="EMBL" id="SVB72455.1"/>
    </source>
</evidence>
<dbReference type="Gene3D" id="3.90.470.20">
    <property type="entry name" value="4'-phosphopantetheinyl transferase domain"/>
    <property type="match status" value="1"/>
</dbReference>
<sequence>MILGTGIDIIEVERIKNSIEKYSDRFKNKIFTPKEIDYCHSQADPSKHFAARFTVKEAVLKCFGTGMTNGILWKDIEVERLKSGQPILNLHGKGKQLFDQLNLKYIHISITHDKKHAVAHAIAEK</sequence>
<keyword evidence="1" id="KW-0444">Lipid biosynthesis</keyword>
<dbReference type="GO" id="GO:0008897">
    <property type="term" value="F:holo-[acyl-carrier-protein] synthase activity"/>
    <property type="evidence" value="ECO:0007669"/>
    <property type="project" value="InterPro"/>
</dbReference>
<dbReference type="InterPro" id="IPR002582">
    <property type="entry name" value="ACPS"/>
</dbReference>
<dbReference type="HAMAP" id="MF_00101">
    <property type="entry name" value="AcpS"/>
    <property type="match status" value="1"/>
</dbReference>
<dbReference type="EMBL" id="UINC01054576">
    <property type="protein sequence ID" value="SVB72455.1"/>
    <property type="molecule type" value="Genomic_DNA"/>
</dbReference>
<protein>
    <recommendedName>
        <fullName evidence="8">4'-phosphopantetheinyl transferase domain-containing protein</fullName>
    </recommendedName>
</protein>
<evidence type="ECO:0000259" key="8">
    <source>
        <dbReference type="Pfam" id="PF01648"/>
    </source>
</evidence>
<organism evidence="9">
    <name type="scientific">marine metagenome</name>
    <dbReference type="NCBI Taxonomy" id="408172"/>
    <lineage>
        <taxon>unclassified sequences</taxon>
        <taxon>metagenomes</taxon>
        <taxon>ecological metagenomes</taxon>
    </lineage>
</organism>
<proteinExistence type="inferred from homology"/>
<dbReference type="InterPro" id="IPR008278">
    <property type="entry name" value="4-PPantetheinyl_Trfase_dom"/>
</dbReference>
<dbReference type="InterPro" id="IPR037143">
    <property type="entry name" value="4-PPantetheinyl_Trfase_dom_sf"/>
</dbReference>
<evidence type="ECO:0000256" key="6">
    <source>
        <dbReference type="ARBA" id="ARBA00023098"/>
    </source>
</evidence>